<feature type="region of interest" description="Disordered" evidence="1">
    <location>
        <begin position="1"/>
        <end position="48"/>
    </location>
</feature>
<evidence type="ECO:0000256" key="1">
    <source>
        <dbReference type="SAM" id="MobiDB-lite"/>
    </source>
</evidence>
<feature type="compositionally biased region" description="Low complexity" evidence="1">
    <location>
        <begin position="28"/>
        <end position="48"/>
    </location>
</feature>
<dbReference type="Pfam" id="PF19700">
    <property type="entry name" value="DUF6198"/>
    <property type="match status" value="1"/>
</dbReference>
<feature type="transmembrane region" description="Helical" evidence="2">
    <location>
        <begin position="71"/>
        <end position="89"/>
    </location>
</feature>
<dbReference type="PANTHER" id="PTHR40078">
    <property type="entry name" value="INTEGRAL MEMBRANE PROTEIN-RELATED"/>
    <property type="match status" value="1"/>
</dbReference>
<evidence type="ECO:0000313" key="3">
    <source>
        <dbReference type="EMBL" id="MDT0439111.1"/>
    </source>
</evidence>
<dbReference type="AlphaFoldDB" id="A0ABD5EWJ0"/>
<sequence>MTSTRDSLGAEKSDPTDPNGTSDPNDPTGPTRPTGPTGASGAAAPPAGRRARGIGAIIQRPLIPDRPGRRLPQLILGLALYGVSDALVIQSGLGVEPWDALSQGLSRTVGLGIGMWTNIIGALVLLLWIPLRNKPGLGTVCNVLLVGTVMDLYLTWTPAPDALWLRWTVLLSGVVLNGVATGAYIGAGLGPGPRDGLMTGWAARGHSIRGVRWLIELTVLAIGFLLGATLGVGTVIYALAIGPLAQLFIPMFDLERRAAKERSAAGTA</sequence>
<evidence type="ECO:0008006" key="5">
    <source>
        <dbReference type="Google" id="ProtNLM"/>
    </source>
</evidence>
<feature type="transmembrane region" description="Helical" evidence="2">
    <location>
        <begin position="136"/>
        <end position="156"/>
    </location>
</feature>
<keyword evidence="2" id="KW-0472">Membrane</keyword>
<dbReference type="PANTHER" id="PTHR40078:SF1">
    <property type="entry name" value="INTEGRAL MEMBRANE PROTEIN"/>
    <property type="match status" value="1"/>
</dbReference>
<feature type="transmembrane region" description="Helical" evidence="2">
    <location>
        <begin position="109"/>
        <end position="129"/>
    </location>
</feature>
<keyword evidence="2" id="KW-0812">Transmembrane</keyword>
<dbReference type="EMBL" id="JAVRES010000023">
    <property type="protein sequence ID" value="MDT0439111.1"/>
    <property type="molecule type" value="Genomic_DNA"/>
</dbReference>
<dbReference type="Proteomes" id="UP001183535">
    <property type="component" value="Unassembled WGS sequence"/>
</dbReference>
<gene>
    <name evidence="3" type="ORF">RM877_31040</name>
</gene>
<organism evidence="3 4">
    <name type="scientific">Streptomyces doudnae</name>
    <dbReference type="NCBI Taxonomy" id="3075536"/>
    <lineage>
        <taxon>Bacteria</taxon>
        <taxon>Bacillati</taxon>
        <taxon>Actinomycetota</taxon>
        <taxon>Actinomycetes</taxon>
        <taxon>Kitasatosporales</taxon>
        <taxon>Streptomycetaceae</taxon>
        <taxon>Streptomyces</taxon>
    </lineage>
</organism>
<dbReference type="InterPro" id="IPR038750">
    <property type="entry name" value="YczE/YyaS-like"/>
</dbReference>
<evidence type="ECO:0000313" key="4">
    <source>
        <dbReference type="Proteomes" id="UP001183535"/>
    </source>
</evidence>
<name>A0ABD5EWJ0_9ACTN</name>
<feature type="compositionally biased region" description="Polar residues" evidence="1">
    <location>
        <begin position="16"/>
        <end position="25"/>
    </location>
</feature>
<proteinExistence type="predicted"/>
<reference evidence="4" key="1">
    <citation type="submission" date="2023-07" db="EMBL/GenBank/DDBJ databases">
        <title>30 novel species of actinomycetes from the DSMZ collection.</title>
        <authorList>
            <person name="Nouioui I."/>
        </authorList>
    </citation>
    <scope>NUCLEOTIDE SEQUENCE [LARGE SCALE GENOMIC DNA]</scope>
    <source>
        <strain evidence="4">DSM 41981</strain>
    </source>
</reference>
<accession>A0ABD5EWJ0</accession>
<dbReference type="RefSeq" id="WP_311638803.1">
    <property type="nucleotide sequence ID" value="NZ_JAVRES010000023.1"/>
</dbReference>
<keyword evidence="2" id="KW-1133">Transmembrane helix</keyword>
<protein>
    <recommendedName>
        <fullName evidence="5">Membrane protein YczE</fullName>
    </recommendedName>
</protein>
<comment type="caution">
    <text evidence="3">The sequence shown here is derived from an EMBL/GenBank/DDBJ whole genome shotgun (WGS) entry which is preliminary data.</text>
</comment>
<evidence type="ECO:0000256" key="2">
    <source>
        <dbReference type="SAM" id="Phobius"/>
    </source>
</evidence>
<feature type="transmembrane region" description="Helical" evidence="2">
    <location>
        <begin position="168"/>
        <end position="189"/>
    </location>
</feature>
<keyword evidence="4" id="KW-1185">Reference proteome</keyword>